<feature type="compositionally biased region" description="Basic residues" evidence="1">
    <location>
        <begin position="37"/>
        <end position="59"/>
    </location>
</feature>
<accession>R7UE98</accession>
<reference evidence="3" key="3">
    <citation type="submission" date="2015-06" db="UniProtKB">
        <authorList>
            <consortium name="EnsemblMetazoa"/>
        </authorList>
    </citation>
    <scope>IDENTIFICATION</scope>
</reference>
<dbReference type="Proteomes" id="UP000014760">
    <property type="component" value="Unassembled WGS sequence"/>
</dbReference>
<protein>
    <submittedName>
        <fullName evidence="2 3">Uncharacterized protein</fullName>
    </submittedName>
</protein>
<name>R7UE98_CAPTE</name>
<proteinExistence type="predicted"/>
<evidence type="ECO:0000313" key="4">
    <source>
        <dbReference type="Proteomes" id="UP000014760"/>
    </source>
</evidence>
<evidence type="ECO:0000313" key="3">
    <source>
        <dbReference type="EnsemblMetazoa" id="CapteP213421"/>
    </source>
</evidence>
<feature type="region of interest" description="Disordered" evidence="1">
    <location>
        <begin position="35"/>
        <end position="74"/>
    </location>
</feature>
<sequence length="229" mass="26026">MERVERRRREQALFGPADNERLSWPHLQKNACERRVVAARRKRRSWQRRRPSHKRKSARRVWGETGESPEGVWGEMGEPQGAYSNHSWDPTFPLILETRRSAFPGVPDALVTPSIYTVTPSGQPPALRDASHGIRGRAYRTHGRRAPCTSGRRISTRSAADAVSRERSAVGAEEDARQLSGGDSLDPPIAFRSVRMELDRRRMASWKRFVNTQIVFDQAALIAYITDRG</sequence>
<evidence type="ECO:0000313" key="2">
    <source>
        <dbReference type="EMBL" id="ELU04859.1"/>
    </source>
</evidence>
<dbReference type="AlphaFoldDB" id="R7UE98"/>
<reference evidence="4" key="1">
    <citation type="submission" date="2012-12" db="EMBL/GenBank/DDBJ databases">
        <authorList>
            <person name="Hellsten U."/>
            <person name="Grimwood J."/>
            <person name="Chapman J.A."/>
            <person name="Shapiro H."/>
            <person name="Aerts A."/>
            <person name="Otillar R.P."/>
            <person name="Terry A.Y."/>
            <person name="Boore J.L."/>
            <person name="Simakov O."/>
            <person name="Marletaz F."/>
            <person name="Cho S.-J."/>
            <person name="Edsinger-Gonzales E."/>
            <person name="Havlak P."/>
            <person name="Kuo D.-H."/>
            <person name="Larsson T."/>
            <person name="Lv J."/>
            <person name="Arendt D."/>
            <person name="Savage R."/>
            <person name="Osoegawa K."/>
            <person name="de Jong P."/>
            <person name="Lindberg D.R."/>
            <person name="Seaver E.C."/>
            <person name="Weisblat D.A."/>
            <person name="Putnam N.H."/>
            <person name="Grigoriev I.V."/>
            <person name="Rokhsar D.S."/>
        </authorList>
    </citation>
    <scope>NUCLEOTIDE SEQUENCE</scope>
    <source>
        <strain evidence="4">I ESC-2004</strain>
    </source>
</reference>
<keyword evidence="4" id="KW-1185">Reference proteome</keyword>
<reference evidence="2 4" key="2">
    <citation type="journal article" date="2013" name="Nature">
        <title>Insights into bilaterian evolution from three spiralian genomes.</title>
        <authorList>
            <person name="Simakov O."/>
            <person name="Marletaz F."/>
            <person name="Cho S.J."/>
            <person name="Edsinger-Gonzales E."/>
            <person name="Havlak P."/>
            <person name="Hellsten U."/>
            <person name="Kuo D.H."/>
            <person name="Larsson T."/>
            <person name="Lv J."/>
            <person name="Arendt D."/>
            <person name="Savage R."/>
            <person name="Osoegawa K."/>
            <person name="de Jong P."/>
            <person name="Grimwood J."/>
            <person name="Chapman J.A."/>
            <person name="Shapiro H."/>
            <person name="Aerts A."/>
            <person name="Otillar R.P."/>
            <person name="Terry A.Y."/>
            <person name="Boore J.L."/>
            <person name="Grigoriev I.V."/>
            <person name="Lindberg D.R."/>
            <person name="Seaver E.C."/>
            <person name="Weisblat D.A."/>
            <person name="Putnam N.H."/>
            <person name="Rokhsar D.S."/>
        </authorList>
    </citation>
    <scope>NUCLEOTIDE SEQUENCE</scope>
    <source>
        <strain evidence="2 4">I ESC-2004</strain>
    </source>
</reference>
<evidence type="ECO:0000256" key="1">
    <source>
        <dbReference type="SAM" id="MobiDB-lite"/>
    </source>
</evidence>
<dbReference type="EMBL" id="AMQN01008025">
    <property type="status" value="NOT_ANNOTATED_CDS"/>
    <property type="molecule type" value="Genomic_DNA"/>
</dbReference>
<dbReference type="EMBL" id="KB302014">
    <property type="protein sequence ID" value="ELU04859.1"/>
    <property type="molecule type" value="Genomic_DNA"/>
</dbReference>
<gene>
    <name evidence="2" type="ORF">CAPTEDRAFT_213421</name>
</gene>
<dbReference type="HOGENOM" id="CLU_1210779_0_0_1"/>
<dbReference type="EnsemblMetazoa" id="CapteT213421">
    <property type="protein sequence ID" value="CapteP213421"/>
    <property type="gene ID" value="CapteG213421"/>
</dbReference>
<organism evidence="2">
    <name type="scientific">Capitella teleta</name>
    <name type="common">Polychaete worm</name>
    <dbReference type="NCBI Taxonomy" id="283909"/>
    <lineage>
        <taxon>Eukaryota</taxon>
        <taxon>Metazoa</taxon>
        <taxon>Spiralia</taxon>
        <taxon>Lophotrochozoa</taxon>
        <taxon>Annelida</taxon>
        <taxon>Polychaeta</taxon>
        <taxon>Sedentaria</taxon>
        <taxon>Scolecida</taxon>
        <taxon>Capitellidae</taxon>
        <taxon>Capitella</taxon>
    </lineage>
</organism>
<feature type="region of interest" description="Disordered" evidence="1">
    <location>
        <begin position="141"/>
        <end position="184"/>
    </location>
</feature>